<name>A0A134B2V8_9BACT</name>
<evidence type="ECO:0000313" key="2">
    <source>
        <dbReference type="Proteomes" id="UP000070531"/>
    </source>
</evidence>
<dbReference type="EMBL" id="LSDL01000153">
    <property type="protein sequence ID" value="KXB74261.1"/>
    <property type="molecule type" value="Genomic_DNA"/>
</dbReference>
<evidence type="ECO:0000313" key="1">
    <source>
        <dbReference type="EMBL" id="KXB74261.1"/>
    </source>
</evidence>
<comment type="caution">
    <text evidence="1">The sequence shown here is derived from an EMBL/GenBank/DDBJ whole genome shotgun (WGS) entry which is preliminary data.</text>
</comment>
<organism evidence="1">
    <name type="scientific">Prevotella amnii</name>
    <dbReference type="NCBI Taxonomy" id="419005"/>
    <lineage>
        <taxon>Bacteria</taxon>
        <taxon>Pseudomonadati</taxon>
        <taxon>Bacteroidota</taxon>
        <taxon>Bacteroidia</taxon>
        <taxon>Bacteroidales</taxon>
        <taxon>Prevotellaceae</taxon>
        <taxon>Prevotella</taxon>
    </lineage>
</organism>
<reference evidence="1 2" key="1">
    <citation type="submission" date="2016-01" db="EMBL/GenBank/DDBJ databases">
        <authorList>
            <person name="Oliw E.H."/>
        </authorList>
    </citation>
    <scope>NUCLEOTIDE SEQUENCE [LARGE SCALE GENOMIC DNA]</scope>
    <source>
        <strain evidence="1 2">DNF00307</strain>
    </source>
</reference>
<dbReference type="Proteomes" id="UP000070531">
    <property type="component" value="Unassembled WGS sequence"/>
</dbReference>
<gene>
    <name evidence="1" type="ORF">HMPREF1860_02253</name>
</gene>
<dbReference type="STRING" id="419005.HMPREF1860_02253"/>
<proteinExistence type="predicted"/>
<accession>A0A134B2V8</accession>
<protein>
    <submittedName>
        <fullName evidence="1">Uncharacterized protein</fullName>
    </submittedName>
</protein>
<dbReference type="PATRIC" id="fig|419005.5.peg.2254"/>
<dbReference type="AlphaFoldDB" id="A0A134B2V8"/>
<sequence>MFKIYVKIKFNNIWQLKEHLRLNYPKIGGGKATCHLRYYFF</sequence>